<evidence type="ECO:0000313" key="2">
    <source>
        <dbReference type="EMBL" id="PLN81725.1"/>
    </source>
</evidence>
<proteinExistence type="predicted"/>
<reference evidence="3" key="1">
    <citation type="submission" date="2017-12" db="EMBL/GenBank/DDBJ databases">
        <authorList>
            <consortium name="DOE Joint Genome Institute"/>
            <person name="Mondo S.J."/>
            <person name="Kjaerbolling I."/>
            <person name="Vesth T.C."/>
            <person name="Frisvad J.C."/>
            <person name="Nybo J.L."/>
            <person name="Theobald S."/>
            <person name="Kuo A."/>
            <person name="Bowyer P."/>
            <person name="Matsuda Y."/>
            <person name="Lyhne E.K."/>
            <person name="Kogle M.E."/>
            <person name="Clum A."/>
            <person name="Lipzen A."/>
            <person name="Salamov A."/>
            <person name="Ngan C.Y."/>
            <person name="Daum C."/>
            <person name="Chiniquy J."/>
            <person name="Barry K."/>
            <person name="LaButti K."/>
            <person name="Haridas S."/>
            <person name="Simmons B.A."/>
            <person name="Magnuson J.K."/>
            <person name="Mortensen U.H."/>
            <person name="Larsen T.O."/>
            <person name="Grigoriev I.V."/>
            <person name="Baker S.E."/>
            <person name="Andersen M.R."/>
            <person name="Nordberg H.P."/>
            <person name="Cantor M.N."/>
            <person name="Hua S.X."/>
        </authorList>
    </citation>
    <scope>NUCLEOTIDE SEQUENCE [LARGE SCALE GENOMIC DNA]</scope>
    <source>
        <strain evidence="3">IBT 19404</strain>
    </source>
</reference>
<keyword evidence="3" id="KW-1185">Reference proteome</keyword>
<evidence type="ECO:0000256" key="1">
    <source>
        <dbReference type="SAM" id="Phobius"/>
    </source>
</evidence>
<keyword evidence="1" id="KW-0812">Transmembrane</keyword>
<accession>A0A2J5HWJ8</accession>
<keyword evidence="1" id="KW-1133">Transmembrane helix</keyword>
<dbReference type="EMBL" id="KZ559533">
    <property type="protein sequence ID" value="PLN81725.1"/>
    <property type="molecule type" value="Genomic_DNA"/>
</dbReference>
<organism evidence="2 3">
    <name type="scientific">Aspergillus taichungensis</name>
    <dbReference type="NCBI Taxonomy" id="482145"/>
    <lineage>
        <taxon>Eukaryota</taxon>
        <taxon>Fungi</taxon>
        <taxon>Dikarya</taxon>
        <taxon>Ascomycota</taxon>
        <taxon>Pezizomycotina</taxon>
        <taxon>Eurotiomycetes</taxon>
        <taxon>Eurotiomycetidae</taxon>
        <taxon>Eurotiales</taxon>
        <taxon>Aspergillaceae</taxon>
        <taxon>Aspergillus</taxon>
        <taxon>Aspergillus subgen. Circumdati</taxon>
    </lineage>
</organism>
<protein>
    <submittedName>
        <fullName evidence="2">Uncharacterized protein</fullName>
    </submittedName>
</protein>
<keyword evidence="1" id="KW-0472">Membrane</keyword>
<dbReference type="Proteomes" id="UP000235023">
    <property type="component" value="Unassembled WGS sequence"/>
</dbReference>
<feature type="transmembrane region" description="Helical" evidence="1">
    <location>
        <begin position="46"/>
        <end position="66"/>
    </location>
</feature>
<sequence>MPLSLSSALGFTIADEQPVADRCNLRIYNVENPLIYPTVRSVMSFFFFTFTWFPSFFFTLLLIGVVT</sequence>
<name>A0A2J5HWJ8_9EURO</name>
<gene>
    <name evidence="2" type="ORF">BDW42DRAFT_168101</name>
</gene>
<dbReference type="AlphaFoldDB" id="A0A2J5HWJ8"/>
<evidence type="ECO:0000313" key="3">
    <source>
        <dbReference type="Proteomes" id="UP000235023"/>
    </source>
</evidence>